<comment type="caution">
    <text evidence="1">The sequence shown here is derived from an EMBL/GenBank/DDBJ whole genome shotgun (WGS) entry which is preliminary data.</text>
</comment>
<keyword evidence="2" id="KW-1185">Reference proteome</keyword>
<accession>A0ACB9RD41</accession>
<gene>
    <name evidence="1" type="ORF">MLD38_011945</name>
</gene>
<organism evidence="1 2">
    <name type="scientific">Melastoma candidum</name>
    <dbReference type="NCBI Taxonomy" id="119954"/>
    <lineage>
        <taxon>Eukaryota</taxon>
        <taxon>Viridiplantae</taxon>
        <taxon>Streptophyta</taxon>
        <taxon>Embryophyta</taxon>
        <taxon>Tracheophyta</taxon>
        <taxon>Spermatophyta</taxon>
        <taxon>Magnoliopsida</taxon>
        <taxon>eudicotyledons</taxon>
        <taxon>Gunneridae</taxon>
        <taxon>Pentapetalae</taxon>
        <taxon>rosids</taxon>
        <taxon>malvids</taxon>
        <taxon>Myrtales</taxon>
        <taxon>Melastomataceae</taxon>
        <taxon>Melastomatoideae</taxon>
        <taxon>Melastomateae</taxon>
        <taxon>Melastoma</taxon>
    </lineage>
</organism>
<dbReference type="EMBL" id="CM042883">
    <property type="protein sequence ID" value="KAI4373882.1"/>
    <property type="molecule type" value="Genomic_DNA"/>
</dbReference>
<evidence type="ECO:0000313" key="1">
    <source>
        <dbReference type="EMBL" id="KAI4373882.1"/>
    </source>
</evidence>
<dbReference type="Proteomes" id="UP001057402">
    <property type="component" value="Chromosome 4"/>
</dbReference>
<sequence length="420" mass="44751">MDSDQAKLFIGGISWETTEDLLRDHFSRYGDVIRTAVIRDKVTDRPRGFGFVVFSDPAVLDTVVHEQHTIAGRLVEVKKALSREEHQMNSRVIHTNSGKSYPGVAASTRTKKIFVGGLPSTISEDEFRQYFETYGPVTNVVLMYDRDTQRSRGFGFISFDTEEAVDRVLHKTFHDLNGKKVEVKRALPKDSHPYGGNRNSDGGGSYRASGGNGGAGRLNSNRYSQQNPSSGGFQSYGNSSAYGESGYRYRPPNNGMGYGGTGGGYGVGNADYGSHVGVVDNGSPYFHTSAYAGGPQGIDNGSSWSSQPPSGHGSGVYGSSTWGSVPNPIETYRSGGYSGSDGSYSSGYGGTGGHYRSATNSTYNSNNYGNVNSESELGSGPWNSHSSQASGNYGSDTGPCGGYSGGYSYGGPTTQESQHQ</sequence>
<name>A0ACB9RD41_9MYRT</name>
<proteinExistence type="predicted"/>
<reference evidence="2" key="1">
    <citation type="journal article" date="2023" name="Front. Plant Sci.">
        <title>Chromosomal-level genome assembly of Melastoma candidum provides insights into trichome evolution.</title>
        <authorList>
            <person name="Zhong Y."/>
            <person name="Wu W."/>
            <person name="Sun C."/>
            <person name="Zou P."/>
            <person name="Liu Y."/>
            <person name="Dai S."/>
            <person name="Zhou R."/>
        </authorList>
    </citation>
    <scope>NUCLEOTIDE SEQUENCE [LARGE SCALE GENOMIC DNA]</scope>
</reference>
<protein>
    <submittedName>
        <fullName evidence="1">Uncharacterized protein</fullName>
    </submittedName>
</protein>
<evidence type="ECO:0000313" key="2">
    <source>
        <dbReference type="Proteomes" id="UP001057402"/>
    </source>
</evidence>